<evidence type="ECO:0000313" key="3">
    <source>
        <dbReference type="Proteomes" id="UP000192578"/>
    </source>
</evidence>
<evidence type="ECO:0000313" key="2">
    <source>
        <dbReference type="EMBL" id="OQV13264.1"/>
    </source>
</evidence>
<dbReference type="Proteomes" id="UP000192578">
    <property type="component" value="Unassembled WGS sequence"/>
</dbReference>
<sequence length="160" mass="17158">MASPEEYPHTTHLMAMTLSNASNDRKYTRCISHGLLRRVNLLLCFLCILIGVVGFGFAFTGTLKGYGGKQATPSLTAMMGLHIGIVTAGSLGLAGLAQSSRPQLYCSGALMLISSLAFVGLAVCAHRSHNEMARKVIEGVEIHMENYGEGSFPSYMNISE</sequence>
<comment type="caution">
    <text evidence="2">The sequence shown here is derived from an EMBL/GenBank/DDBJ whole genome shotgun (WGS) entry which is preliminary data.</text>
</comment>
<accession>A0A1W0WDH9</accession>
<reference evidence="3" key="1">
    <citation type="submission" date="2017-01" db="EMBL/GenBank/DDBJ databases">
        <title>Comparative genomics of anhydrobiosis in the tardigrade Hypsibius dujardini.</title>
        <authorList>
            <person name="Yoshida Y."/>
            <person name="Koutsovoulos G."/>
            <person name="Laetsch D."/>
            <person name="Stevens L."/>
            <person name="Kumar S."/>
            <person name="Horikawa D."/>
            <person name="Ishino K."/>
            <person name="Komine S."/>
            <person name="Tomita M."/>
            <person name="Blaxter M."/>
            <person name="Arakawa K."/>
        </authorList>
    </citation>
    <scope>NUCLEOTIDE SEQUENCE [LARGE SCALE GENOMIC DNA]</scope>
    <source>
        <strain evidence="3">Z151</strain>
    </source>
</reference>
<organism evidence="2 3">
    <name type="scientific">Hypsibius exemplaris</name>
    <name type="common">Freshwater tardigrade</name>
    <dbReference type="NCBI Taxonomy" id="2072580"/>
    <lineage>
        <taxon>Eukaryota</taxon>
        <taxon>Metazoa</taxon>
        <taxon>Ecdysozoa</taxon>
        <taxon>Tardigrada</taxon>
        <taxon>Eutardigrada</taxon>
        <taxon>Parachela</taxon>
        <taxon>Hypsibioidea</taxon>
        <taxon>Hypsibiidae</taxon>
        <taxon>Hypsibius</taxon>
    </lineage>
</organism>
<name>A0A1W0WDH9_HYPEX</name>
<keyword evidence="3" id="KW-1185">Reference proteome</keyword>
<protein>
    <submittedName>
        <fullName evidence="2">Uncharacterized protein</fullName>
    </submittedName>
</protein>
<keyword evidence="1" id="KW-0812">Transmembrane</keyword>
<feature type="transmembrane region" description="Helical" evidence="1">
    <location>
        <begin position="39"/>
        <end position="59"/>
    </location>
</feature>
<evidence type="ECO:0000256" key="1">
    <source>
        <dbReference type="SAM" id="Phobius"/>
    </source>
</evidence>
<keyword evidence="1" id="KW-0472">Membrane</keyword>
<gene>
    <name evidence="2" type="ORF">BV898_12471</name>
</gene>
<dbReference type="AlphaFoldDB" id="A0A1W0WDH9"/>
<feature type="transmembrane region" description="Helical" evidence="1">
    <location>
        <begin position="79"/>
        <end position="97"/>
    </location>
</feature>
<dbReference type="EMBL" id="MTYJ01000127">
    <property type="protein sequence ID" value="OQV13264.1"/>
    <property type="molecule type" value="Genomic_DNA"/>
</dbReference>
<proteinExistence type="predicted"/>
<feature type="transmembrane region" description="Helical" evidence="1">
    <location>
        <begin position="104"/>
        <end position="123"/>
    </location>
</feature>
<keyword evidence="1" id="KW-1133">Transmembrane helix</keyword>